<evidence type="ECO:0000313" key="2">
    <source>
        <dbReference type="EMBL" id="SLM84538.1"/>
    </source>
</evidence>
<dbReference type="Proteomes" id="UP000195918">
    <property type="component" value="Unassembled WGS sequence"/>
</dbReference>
<organism evidence="2 3">
    <name type="scientific">Vagococcus fluvialis bH819</name>
    <dbReference type="NCBI Taxonomy" id="1255619"/>
    <lineage>
        <taxon>Bacteria</taxon>
        <taxon>Bacillati</taxon>
        <taxon>Bacillota</taxon>
        <taxon>Bacilli</taxon>
        <taxon>Lactobacillales</taxon>
        <taxon>Enterococcaceae</taxon>
        <taxon>Vagococcus</taxon>
    </lineage>
</organism>
<accession>A0A1X8XKZ0</accession>
<dbReference type="GO" id="GO:0016740">
    <property type="term" value="F:transferase activity"/>
    <property type="evidence" value="ECO:0007669"/>
    <property type="project" value="UniProtKB-KW"/>
</dbReference>
<dbReference type="SUPFAM" id="SSF55804">
    <property type="entry name" value="Phoshotransferase/anion transport protein"/>
    <property type="match status" value="1"/>
</dbReference>
<evidence type="ECO:0000259" key="1">
    <source>
        <dbReference type="PROSITE" id="PS51094"/>
    </source>
</evidence>
<dbReference type="AlphaFoldDB" id="A0A1X8XKZ0"/>
<reference evidence="3" key="1">
    <citation type="submission" date="2017-02" db="EMBL/GenBank/DDBJ databases">
        <authorList>
            <person name="Dridi B."/>
        </authorList>
    </citation>
    <scope>NUCLEOTIDE SEQUENCE [LARGE SCALE GENOMIC DNA]</scope>
    <source>
        <strain evidence="3">bH819</strain>
    </source>
</reference>
<dbReference type="InterPro" id="IPR016152">
    <property type="entry name" value="PTrfase/Anion_transptr"/>
</dbReference>
<gene>
    <name evidence="2" type="ORF">FM121_00500</name>
</gene>
<sequence>MYFDDKIIILNSKATTKEEALTEIGNLMREKNSVKQNFLENVLKREEVYPTGLSVNGIGIAIPHTDSEYVNKSQLGFMSLENPVVFNEMGTLDKEVKVNLIFMLALKEAHEQLNMLQQLVEMFQNKEVITALFEVKTEQEFIDLISTQNLD</sequence>
<dbReference type="CDD" id="cd00211">
    <property type="entry name" value="PTS_IIA_fru"/>
    <property type="match status" value="1"/>
</dbReference>
<dbReference type="OrthoDB" id="370976at2"/>
<keyword evidence="3" id="KW-1185">Reference proteome</keyword>
<feature type="domain" description="PTS EIIA type-2" evidence="1">
    <location>
        <begin position="1"/>
        <end position="148"/>
    </location>
</feature>
<dbReference type="RefSeq" id="WP_086950203.1">
    <property type="nucleotide sequence ID" value="NZ_FWFD01000003.1"/>
</dbReference>
<dbReference type="InterPro" id="IPR051541">
    <property type="entry name" value="PTS_SugarTrans_NitroReg"/>
</dbReference>
<dbReference type="PANTHER" id="PTHR47738:SF3">
    <property type="entry name" value="PHOSPHOTRANSFERASE SYSTEM MANNITOL_FRUCTOSE-SPECIFIC IIA DOMAIN CONTAINING PROTEIN"/>
    <property type="match status" value="1"/>
</dbReference>
<protein>
    <submittedName>
        <fullName evidence="2">PTS system, galactitol-specific IIA component</fullName>
        <ecNumber evidence="2">2.7.1.191</ecNumber>
    </submittedName>
</protein>
<proteinExistence type="predicted"/>
<evidence type="ECO:0000313" key="3">
    <source>
        <dbReference type="Proteomes" id="UP000195918"/>
    </source>
</evidence>
<dbReference type="PANTHER" id="PTHR47738">
    <property type="entry name" value="PTS SYSTEM FRUCTOSE-LIKE EIIA COMPONENT-RELATED"/>
    <property type="match status" value="1"/>
</dbReference>
<dbReference type="Gene3D" id="3.40.930.10">
    <property type="entry name" value="Mannitol-specific EII, Chain A"/>
    <property type="match status" value="1"/>
</dbReference>
<dbReference type="InterPro" id="IPR002178">
    <property type="entry name" value="PTS_EIIA_type-2_dom"/>
</dbReference>
<name>A0A1X8XKZ0_9ENTE</name>
<dbReference type="EMBL" id="FWFD01000003">
    <property type="protein sequence ID" value="SLM84538.1"/>
    <property type="molecule type" value="Genomic_DNA"/>
</dbReference>
<dbReference type="EC" id="2.7.1.191" evidence="2"/>
<keyword evidence="2" id="KW-0808">Transferase</keyword>
<dbReference type="PROSITE" id="PS51094">
    <property type="entry name" value="PTS_EIIA_TYPE_2"/>
    <property type="match status" value="1"/>
</dbReference>
<dbReference type="Pfam" id="PF00359">
    <property type="entry name" value="PTS_EIIA_2"/>
    <property type="match status" value="1"/>
</dbReference>